<dbReference type="RefSeq" id="WP_377906147.1">
    <property type="nucleotide sequence ID" value="NZ_JBHRZS010000007.1"/>
</dbReference>
<proteinExistence type="predicted"/>
<evidence type="ECO:0000313" key="1">
    <source>
        <dbReference type="EMBL" id="MFC3880796.1"/>
    </source>
</evidence>
<dbReference type="Gene3D" id="3.60.21.10">
    <property type="match status" value="1"/>
</dbReference>
<name>A0ABV8AS22_9BACT</name>
<dbReference type="Proteomes" id="UP001595805">
    <property type="component" value="Unassembled WGS sequence"/>
</dbReference>
<organism evidence="1 2">
    <name type="scientific">Algoriphagus namhaensis</name>
    <dbReference type="NCBI Taxonomy" id="915353"/>
    <lineage>
        <taxon>Bacteria</taxon>
        <taxon>Pseudomonadati</taxon>
        <taxon>Bacteroidota</taxon>
        <taxon>Cytophagia</taxon>
        <taxon>Cytophagales</taxon>
        <taxon>Cyclobacteriaceae</taxon>
        <taxon>Algoriphagus</taxon>
    </lineage>
</organism>
<gene>
    <name evidence="1" type="ORF">ACFOSV_11430</name>
</gene>
<sequence>MEYPIEELEEIGLEHFEIINSNLNRNGHPIFESLKDYTLIQACGEQIGVMGIAFTGSNQTVSTILATIQKKSQELRTIGCQRVLCLLENPEGLFPYLSYKDFIESSEGVNWFFTSSTEKKSPEFLAVKNRDGNEVFIQVQPIQPAVIGVVHQDFDTQTFDFNIVNT</sequence>
<keyword evidence="2" id="KW-1185">Reference proteome</keyword>
<dbReference type="InterPro" id="IPR029052">
    <property type="entry name" value="Metallo-depent_PP-like"/>
</dbReference>
<protein>
    <submittedName>
        <fullName evidence="1">Uncharacterized protein</fullName>
    </submittedName>
</protein>
<evidence type="ECO:0000313" key="2">
    <source>
        <dbReference type="Proteomes" id="UP001595805"/>
    </source>
</evidence>
<accession>A0ABV8AS22</accession>
<dbReference type="SUPFAM" id="SSF56300">
    <property type="entry name" value="Metallo-dependent phosphatases"/>
    <property type="match status" value="1"/>
</dbReference>
<reference evidence="2" key="1">
    <citation type="journal article" date="2019" name="Int. J. Syst. Evol. Microbiol.">
        <title>The Global Catalogue of Microorganisms (GCM) 10K type strain sequencing project: providing services to taxonomists for standard genome sequencing and annotation.</title>
        <authorList>
            <consortium name="The Broad Institute Genomics Platform"/>
            <consortium name="The Broad Institute Genome Sequencing Center for Infectious Disease"/>
            <person name="Wu L."/>
            <person name="Ma J."/>
        </authorList>
    </citation>
    <scope>NUCLEOTIDE SEQUENCE [LARGE SCALE GENOMIC DNA]</scope>
    <source>
        <strain evidence="2">CCUG 60523</strain>
    </source>
</reference>
<dbReference type="EMBL" id="JBHRZS010000007">
    <property type="protein sequence ID" value="MFC3880796.1"/>
    <property type="molecule type" value="Genomic_DNA"/>
</dbReference>
<comment type="caution">
    <text evidence="1">The sequence shown here is derived from an EMBL/GenBank/DDBJ whole genome shotgun (WGS) entry which is preliminary data.</text>
</comment>